<evidence type="ECO:0000256" key="11">
    <source>
        <dbReference type="ARBA" id="ARBA00022777"/>
    </source>
</evidence>
<reference evidence="20 21" key="1">
    <citation type="submission" date="2019-01" db="EMBL/GenBank/DDBJ databases">
        <title>Novel species of Nocardioides.</title>
        <authorList>
            <person name="Liu Q."/>
            <person name="Xin Y.-H."/>
        </authorList>
    </citation>
    <scope>NUCLEOTIDE SEQUENCE [LARGE SCALE GENOMIC DNA]</scope>
    <source>
        <strain evidence="20 21">CGMCC 4.6875</strain>
    </source>
</reference>
<dbReference type="OrthoDB" id="9812433at2"/>
<dbReference type="EC" id="2.7.10.2" evidence="5"/>
<keyword evidence="15" id="KW-0829">Tyrosine-protein kinase</keyword>
<dbReference type="GO" id="GO:0004715">
    <property type="term" value="F:non-membrane spanning protein tyrosine kinase activity"/>
    <property type="evidence" value="ECO:0007669"/>
    <property type="project" value="UniProtKB-EC"/>
</dbReference>
<comment type="catalytic activity">
    <reaction evidence="16">
        <text>L-tyrosyl-[protein] + ATP = O-phospho-L-tyrosyl-[protein] + ADP + H(+)</text>
        <dbReference type="Rhea" id="RHEA:10596"/>
        <dbReference type="Rhea" id="RHEA-COMP:10136"/>
        <dbReference type="Rhea" id="RHEA-COMP:20101"/>
        <dbReference type="ChEBI" id="CHEBI:15378"/>
        <dbReference type="ChEBI" id="CHEBI:30616"/>
        <dbReference type="ChEBI" id="CHEBI:46858"/>
        <dbReference type="ChEBI" id="CHEBI:61978"/>
        <dbReference type="ChEBI" id="CHEBI:456216"/>
        <dbReference type="EC" id="2.7.10.2"/>
    </reaction>
</comment>
<dbReference type="PANTHER" id="PTHR32309:SF13">
    <property type="entry name" value="FERRIC ENTEROBACTIN TRANSPORT PROTEIN FEPE"/>
    <property type="match status" value="1"/>
</dbReference>
<evidence type="ECO:0000256" key="14">
    <source>
        <dbReference type="ARBA" id="ARBA00023136"/>
    </source>
</evidence>
<dbReference type="Proteomes" id="UP000293291">
    <property type="component" value="Unassembled WGS sequence"/>
</dbReference>
<feature type="transmembrane region" description="Helical" evidence="17">
    <location>
        <begin position="35"/>
        <end position="54"/>
    </location>
</feature>
<dbReference type="FunFam" id="3.40.50.300:FF:000527">
    <property type="entry name" value="Tyrosine-protein kinase etk"/>
    <property type="match status" value="1"/>
</dbReference>
<comment type="caution">
    <text evidence="20">The sequence shown here is derived from an EMBL/GenBank/DDBJ whole genome shotgun (WGS) entry which is preliminary data.</text>
</comment>
<dbReference type="InterPro" id="IPR050445">
    <property type="entry name" value="Bact_polysacc_biosynth/exp"/>
</dbReference>
<keyword evidence="7" id="KW-0997">Cell inner membrane</keyword>
<dbReference type="AlphaFoldDB" id="A0A4Q2SD58"/>
<dbReference type="SUPFAM" id="SSF52540">
    <property type="entry name" value="P-loop containing nucleoside triphosphate hydrolases"/>
    <property type="match status" value="1"/>
</dbReference>
<dbReference type="InterPro" id="IPR027417">
    <property type="entry name" value="P-loop_NTPase"/>
</dbReference>
<keyword evidence="21" id="KW-1185">Reference proteome</keyword>
<evidence type="ECO:0000256" key="13">
    <source>
        <dbReference type="ARBA" id="ARBA00022989"/>
    </source>
</evidence>
<proteinExistence type="inferred from homology"/>
<evidence type="ECO:0000256" key="1">
    <source>
        <dbReference type="ARBA" id="ARBA00004429"/>
    </source>
</evidence>
<sequence>MPGPPLVADTGHSLTPGEHHIVELSDYLRILRRRWRLVVATLLLVLVAAALITWRTTPQYQSTTQLFISTSASSSAEAYQGNLFSSQRLSSYADMAAGTELATRVAASTGSDLTPAELAAKVTAQASPETVLLNISVTDPDPAVAQQLTQSYGEELMALVAELETPPGRSKPVLKATITDAASFPTSAVSPNPVRNLGLGFVLGLLLGVGLAVVRELLDTSTKSADDVTTALEAPILGTFAFDGEVGKRPLLTELNSHEPRSEAFRVLRTNLSFVDIDATSKAIVVTSALPGEGKSTTAVNTALALQQAGERTLLIDGDLRRPQAAELLGLDGTIGLTTALVGKVSATDVILTHASGLQVLASGAVPPNPSELLQSQAMASLLRELRAAYDVIIIDAPPLLPVTDAALIASQVDGAVVVVRHGRTTREQLGAARERLDAVGAHTLGAVFNMVPRKGRGNYGSGYGYGYGYGYAPDAPPAGS</sequence>
<gene>
    <name evidence="20" type="ORF">EUA07_13385</name>
</gene>
<dbReference type="InterPro" id="IPR025669">
    <property type="entry name" value="AAA_dom"/>
</dbReference>
<dbReference type="GO" id="GO:0042802">
    <property type="term" value="F:identical protein binding"/>
    <property type="evidence" value="ECO:0007669"/>
    <property type="project" value="UniProtKB-ARBA"/>
</dbReference>
<evidence type="ECO:0000256" key="9">
    <source>
        <dbReference type="ARBA" id="ARBA00022692"/>
    </source>
</evidence>
<keyword evidence="14 17" id="KW-0472">Membrane</keyword>
<dbReference type="InterPro" id="IPR003856">
    <property type="entry name" value="LPS_length_determ_N"/>
</dbReference>
<evidence type="ECO:0000256" key="10">
    <source>
        <dbReference type="ARBA" id="ARBA00022741"/>
    </source>
</evidence>
<name>A0A4Q2SD58_9ACTN</name>
<keyword evidence="8 20" id="KW-0808">Transferase</keyword>
<evidence type="ECO:0000259" key="18">
    <source>
        <dbReference type="Pfam" id="PF02706"/>
    </source>
</evidence>
<keyword evidence="12" id="KW-0067">ATP-binding</keyword>
<comment type="similarity">
    <text evidence="2">Belongs to the CpsC/CapA family.</text>
</comment>
<protein>
    <recommendedName>
        <fullName evidence="5">non-specific protein-tyrosine kinase</fullName>
        <ecNumber evidence="5">2.7.10.2</ecNumber>
    </recommendedName>
</protein>
<dbReference type="EMBL" id="SDWU01000014">
    <property type="protein sequence ID" value="RYC00685.1"/>
    <property type="molecule type" value="Genomic_DNA"/>
</dbReference>
<comment type="similarity">
    <text evidence="3">Belongs to the CpsD/CapB family.</text>
</comment>
<evidence type="ECO:0000256" key="3">
    <source>
        <dbReference type="ARBA" id="ARBA00007316"/>
    </source>
</evidence>
<keyword evidence="6" id="KW-1003">Cell membrane</keyword>
<dbReference type="Pfam" id="PF02706">
    <property type="entry name" value="Wzz"/>
    <property type="match status" value="1"/>
</dbReference>
<dbReference type="InterPro" id="IPR005702">
    <property type="entry name" value="Wzc-like_C"/>
</dbReference>
<keyword evidence="10" id="KW-0547">Nucleotide-binding</keyword>
<comment type="similarity">
    <text evidence="4">Belongs to the etk/wzc family.</text>
</comment>
<evidence type="ECO:0000256" key="5">
    <source>
        <dbReference type="ARBA" id="ARBA00011903"/>
    </source>
</evidence>
<organism evidence="20 21">
    <name type="scientific">Nocardioides ganghwensis</name>
    <dbReference type="NCBI Taxonomy" id="252230"/>
    <lineage>
        <taxon>Bacteria</taxon>
        <taxon>Bacillati</taxon>
        <taxon>Actinomycetota</taxon>
        <taxon>Actinomycetes</taxon>
        <taxon>Propionibacteriales</taxon>
        <taxon>Nocardioidaceae</taxon>
        <taxon>Nocardioides</taxon>
    </lineage>
</organism>
<evidence type="ECO:0000256" key="7">
    <source>
        <dbReference type="ARBA" id="ARBA00022519"/>
    </source>
</evidence>
<dbReference type="PANTHER" id="PTHR32309">
    <property type="entry name" value="TYROSINE-PROTEIN KINASE"/>
    <property type="match status" value="1"/>
</dbReference>
<feature type="domain" description="AAA" evidence="19">
    <location>
        <begin position="282"/>
        <end position="412"/>
    </location>
</feature>
<evidence type="ECO:0000256" key="12">
    <source>
        <dbReference type="ARBA" id="ARBA00022840"/>
    </source>
</evidence>
<evidence type="ECO:0000256" key="4">
    <source>
        <dbReference type="ARBA" id="ARBA00008883"/>
    </source>
</evidence>
<dbReference type="Gene3D" id="3.40.50.300">
    <property type="entry name" value="P-loop containing nucleotide triphosphate hydrolases"/>
    <property type="match status" value="1"/>
</dbReference>
<evidence type="ECO:0000256" key="2">
    <source>
        <dbReference type="ARBA" id="ARBA00006683"/>
    </source>
</evidence>
<evidence type="ECO:0000256" key="8">
    <source>
        <dbReference type="ARBA" id="ARBA00022679"/>
    </source>
</evidence>
<evidence type="ECO:0000256" key="17">
    <source>
        <dbReference type="SAM" id="Phobius"/>
    </source>
</evidence>
<evidence type="ECO:0000313" key="21">
    <source>
        <dbReference type="Proteomes" id="UP000293291"/>
    </source>
</evidence>
<keyword evidence="13 17" id="KW-1133">Transmembrane helix</keyword>
<dbReference type="Pfam" id="PF13614">
    <property type="entry name" value="AAA_31"/>
    <property type="match status" value="1"/>
</dbReference>
<dbReference type="GO" id="GO:0005524">
    <property type="term" value="F:ATP binding"/>
    <property type="evidence" value="ECO:0007669"/>
    <property type="project" value="UniProtKB-KW"/>
</dbReference>
<feature type="domain" description="Polysaccharide chain length determinant N-terminal" evidence="18">
    <location>
        <begin position="23"/>
        <end position="86"/>
    </location>
</feature>
<accession>A0A4Q2SD58</accession>
<dbReference type="CDD" id="cd05387">
    <property type="entry name" value="BY-kinase"/>
    <property type="match status" value="1"/>
</dbReference>
<evidence type="ECO:0000256" key="6">
    <source>
        <dbReference type="ARBA" id="ARBA00022475"/>
    </source>
</evidence>
<evidence type="ECO:0000256" key="15">
    <source>
        <dbReference type="ARBA" id="ARBA00023137"/>
    </source>
</evidence>
<evidence type="ECO:0000256" key="16">
    <source>
        <dbReference type="ARBA" id="ARBA00051245"/>
    </source>
</evidence>
<keyword evidence="9 17" id="KW-0812">Transmembrane</keyword>
<keyword evidence="11 20" id="KW-0418">Kinase</keyword>
<evidence type="ECO:0000313" key="20">
    <source>
        <dbReference type="EMBL" id="RYC00685.1"/>
    </source>
</evidence>
<evidence type="ECO:0000259" key="19">
    <source>
        <dbReference type="Pfam" id="PF13614"/>
    </source>
</evidence>
<dbReference type="NCBIfam" id="TIGR01007">
    <property type="entry name" value="eps_fam"/>
    <property type="match status" value="1"/>
</dbReference>
<dbReference type="GO" id="GO:0005886">
    <property type="term" value="C:plasma membrane"/>
    <property type="evidence" value="ECO:0007669"/>
    <property type="project" value="UniProtKB-SubCell"/>
</dbReference>
<comment type="subcellular location">
    <subcellularLocation>
        <location evidence="1">Cell inner membrane</location>
        <topology evidence="1">Multi-pass membrane protein</topology>
    </subcellularLocation>
</comment>